<keyword evidence="2" id="KW-0238">DNA-binding</keyword>
<keyword evidence="1" id="KW-0805">Transcription regulation</keyword>
<dbReference type="OrthoDB" id="6506763at2"/>
<dbReference type="RefSeq" id="WP_136383270.1">
    <property type="nucleotide sequence ID" value="NZ_SSOD01000001.1"/>
</dbReference>
<dbReference type="EMBL" id="SSOD01000001">
    <property type="protein sequence ID" value="THF65377.1"/>
    <property type="molecule type" value="Genomic_DNA"/>
</dbReference>
<reference evidence="5 6" key="1">
    <citation type="submission" date="2019-04" db="EMBL/GenBank/DDBJ databases">
        <title>Azoarcus rhizosphaerae sp. nov. isolated from rhizosphere of Ficus religiosa.</title>
        <authorList>
            <person name="Lin S.-Y."/>
            <person name="Hameed A."/>
            <person name="Hsu Y.-H."/>
            <person name="Young C.-C."/>
        </authorList>
    </citation>
    <scope>NUCLEOTIDE SEQUENCE [LARGE SCALE GENOMIC DNA]</scope>
    <source>
        <strain evidence="5 6">CC-YHH848</strain>
    </source>
</reference>
<dbReference type="GO" id="GO:0000976">
    <property type="term" value="F:transcription cis-regulatory region binding"/>
    <property type="evidence" value="ECO:0007669"/>
    <property type="project" value="TreeGrafter"/>
</dbReference>
<dbReference type="Pfam" id="PF12625">
    <property type="entry name" value="Arabinose_bd"/>
    <property type="match status" value="1"/>
</dbReference>
<evidence type="ECO:0000256" key="2">
    <source>
        <dbReference type="ARBA" id="ARBA00023125"/>
    </source>
</evidence>
<dbReference type="InterPro" id="IPR032687">
    <property type="entry name" value="AraC-type_N"/>
</dbReference>
<gene>
    <name evidence="5" type="ORF">E6O51_01895</name>
</gene>
<dbReference type="Proteomes" id="UP000307956">
    <property type="component" value="Unassembled WGS sequence"/>
</dbReference>
<keyword evidence="3" id="KW-0804">Transcription</keyword>
<feature type="domain" description="HTH araC/xylS-type" evidence="4">
    <location>
        <begin position="248"/>
        <end position="345"/>
    </location>
</feature>
<name>A0A4S4AYY8_9RHOO</name>
<dbReference type="Gene3D" id="1.10.10.60">
    <property type="entry name" value="Homeodomain-like"/>
    <property type="match status" value="1"/>
</dbReference>
<comment type="caution">
    <text evidence="5">The sequence shown here is derived from an EMBL/GenBank/DDBJ whole genome shotgun (WGS) entry which is preliminary data.</text>
</comment>
<dbReference type="AlphaFoldDB" id="A0A4S4AYY8"/>
<dbReference type="PANTHER" id="PTHR47894:SF1">
    <property type="entry name" value="HTH-TYPE TRANSCRIPTIONAL REGULATOR VQSM"/>
    <property type="match status" value="1"/>
</dbReference>
<protein>
    <submittedName>
        <fullName evidence="5">AraC family transcriptional regulator</fullName>
    </submittedName>
</protein>
<evidence type="ECO:0000259" key="4">
    <source>
        <dbReference type="PROSITE" id="PS01124"/>
    </source>
</evidence>
<dbReference type="Pfam" id="PF12833">
    <property type="entry name" value="HTH_18"/>
    <property type="match status" value="1"/>
</dbReference>
<proteinExistence type="predicted"/>
<dbReference type="PROSITE" id="PS01124">
    <property type="entry name" value="HTH_ARAC_FAMILY_2"/>
    <property type="match status" value="1"/>
</dbReference>
<accession>A0A4S4AYY8</accession>
<evidence type="ECO:0000256" key="1">
    <source>
        <dbReference type="ARBA" id="ARBA00023015"/>
    </source>
</evidence>
<evidence type="ECO:0000313" key="6">
    <source>
        <dbReference type="Proteomes" id="UP000307956"/>
    </source>
</evidence>
<dbReference type="InterPro" id="IPR009057">
    <property type="entry name" value="Homeodomain-like_sf"/>
</dbReference>
<evidence type="ECO:0000256" key="3">
    <source>
        <dbReference type="ARBA" id="ARBA00023163"/>
    </source>
</evidence>
<dbReference type="InterPro" id="IPR018060">
    <property type="entry name" value="HTH_AraC"/>
</dbReference>
<sequence length="349" mass="38554">MAPPRAPAASWYECDEAFIPALHQPAVAIDLALSRGHSLRAMLRGTGMTEDALRAGRLLVSPRQYLALLDNLERLMDAPDTGFLLGQRLLPGQYGVHSQALRGAADLLEALERLVAARALLTPLLAPRLHLDARHACLYWVDACGCGDQRRLLVESAMTAVVAMARALTGRRLPWQFHLAHPQPRHVEQYWVHLGDDLRFDCRMDRIGIAREHLHQPLPDHAALAGPAACAASRAQIAALPGEAGFLDRVHEYLCAHSGLPLNLERVAEAFGTSPATFKRKLHKHGTTFQAQFDAARTHVALHLYEREGLGNEAVAARLSFSDTTNFRRSFRRWTGCAPSELRRLLRGG</sequence>
<evidence type="ECO:0000313" key="5">
    <source>
        <dbReference type="EMBL" id="THF65377.1"/>
    </source>
</evidence>
<dbReference type="GO" id="GO:0003700">
    <property type="term" value="F:DNA-binding transcription factor activity"/>
    <property type="evidence" value="ECO:0007669"/>
    <property type="project" value="InterPro"/>
</dbReference>
<dbReference type="PANTHER" id="PTHR47894">
    <property type="entry name" value="HTH-TYPE TRANSCRIPTIONAL REGULATOR GADX"/>
    <property type="match status" value="1"/>
</dbReference>
<organism evidence="5 6">
    <name type="scientific">Pseudothauera rhizosphaerae</name>
    <dbReference type="NCBI Taxonomy" id="2565932"/>
    <lineage>
        <taxon>Bacteria</taxon>
        <taxon>Pseudomonadati</taxon>
        <taxon>Pseudomonadota</taxon>
        <taxon>Betaproteobacteria</taxon>
        <taxon>Rhodocyclales</taxon>
        <taxon>Zoogloeaceae</taxon>
        <taxon>Pseudothauera</taxon>
    </lineage>
</organism>
<keyword evidence="6" id="KW-1185">Reference proteome</keyword>
<dbReference type="GO" id="GO:0005829">
    <property type="term" value="C:cytosol"/>
    <property type="evidence" value="ECO:0007669"/>
    <property type="project" value="TreeGrafter"/>
</dbReference>
<dbReference type="SMART" id="SM00342">
    <property type="entry name" value="HTH_ARAC"/>
    <property type="match status" value="1"/>
</dbReference>
<dbReference type="SUPFAM" id="SSF46689">
    <property type="entry name" value="Homeodomain-like"/>
    <property type="match status" value="1"/>
</dbReference>